<evidence type="ECO:0000256" key="4">
    <source>
        <dbReference type="SAM" id="SignalP"/>
    </source>
</evidence>
<dbReference type="PROSITE" id="PS51257">
    <property type="entry name" value="PROKAR_LIPOPROTEIN"/>
    <property type="match status" value="1"/>
</dbReference>
<dbReference type="EMBL" id="JAAGXA010000006">
    <property type="protein sequence ID" value="NEN78664.1"/>
    <property type="molecule type" value="Genomic_DNA"/>
</dbReference>
<dbReference type="PANTHER" id="PTHR30024">
    <property type="entry name" value="ALIPHATIC SULFONATES-BINDING PROTEIN-RELATED"/>
    <property type="match status" value="1"/>
</dbReference>
<keyword evidence="3 4" id="KW-0732">Signal</keyword>
<gene>
    <name evidence="6" type="ORF">G3T38_10265</name>
</gene>
<evidence type="ECO:0000256" key="1">
    <source>
        <dbReference type="ARBA" id="ARBA00004418"/>
    </source>
</evidence>
<reference evidence="6 7" key="1">
    <citation type="journal article" date="2014" name="Int. J. Syst. Evol. Microbiol.">
        <title>Nocardioides zeae sp. nov., isolated from the stem of Zea mays.</title>
        <authorList>
            <person name="Glaeser S.P."/>
            <person name="McInroy J.A."/>
            <person name="Busse H.J."/>
            <person name="Kampfer P."/>
        </authorList>
    </citation>
    <scope>NUCLEOTIDE SEQUENCE [LARGE SCALE GENOMIC DNA]</scope>
    <source>
        <strain evidence="6 7">JCM 30728</strain>
    </source>
</reference>
<protein>
    <submittedName>
        <fullName evidence="6">ABC transporter substrate-binding protein</fullName>
    </submittedName>
</protein>
<dbReference type="PANTHER" id="PTHR30024:SF47">
    <property type="entry name" value="TAURINE-BINDING PERIPLASMIC PROTEIN"/>
    <property type="match status" value="1"/>
</dbReference>
<comment type="caution">
    <text evidence="6">The sequence shown here is derived from an EMBL/GenBank/DDBJ whole genome shotgun (WGS) entry which is preliminary data.</text>
</comment>
<dbReference type="RefSeq" id="WP_163772210.1">
    <property type="nucleotide sequence ID" value="NZ_JAAGXA010000006.1"/>
</dbReference>
<dbReference type="AlphaFoldDB" id="A0A6P0HKA3"/>
<evidence type="ECO:0000259" key="5">
    <source>
        <dbReference type="Pfam" id="PF09084"/>
    </source>
</evidence>
<evidence type="ECO:0000256" key="3">
    <source>
        <dbReference type="ARBA" id="ARBA00022729"/>
    </source>
</evidence>
<accession>A0A6P0HKA3</accession>
<feature type="domain" description="SsuA/THI5-like" evidence="5">
    <location>
        <begin position="132"/>
        <end position="268"/>
    </location>
</feature>
<evidence type="ECO:0000256" key="2">
    <source>
        <dbReference type="ARBA" id="ARBA00010742"/>
    </source>
</evidence>
<dbReference type="GO" id="GO:0042918">
    <property type="term" value="P:alkanesulfonate transmembrane transport"/>
    <property type="evidence" value="ECO:0007669"/>
    <property type="project" value="TreeGrafter"/>
</dbReference>
<feature type="chain" id="PRO_5038381985" evidence="4">
    <location>
        <begin position="20"/>
        <end position="350"/>
    </location>
</feature>
<sequence length="350" mass="36166">MKKLSPLLGAALLAPLALAGCVGGGDTEGDASACPWEADESVDTTVRIGYQKIPNGDVVVKDQGILEDCLPNATIEWSNFASGGDVIQAFGGDSLDIGLVGSSPATRALSEPLNLPVQVIWIHDVIGAAESLVVRDGAATDIAGLKGKTIATPFGSTAHFSLLQAIADAGEDPADYNLVNSEPEQIAPAWSRGDIDAAWIWDPTLSELKADGGEVILTSEDTAAAGKPTFDLAIADRDFVADNEAVLDAWARAQDYAVEQITSDPDKAAESIAVEVGVSTDEAKAQLDGYVFLRASDQVGEEYLGGKLGSDLFSTAQFLLTQDSIAAVADESVYADGVNAGPAQAAADAE</sequence>
<dbReference type="InterPro" id="IPR015168">
    <property type="entry name" value="SsuA/THI5"/>
</dbReference>
<dbReference type="Gene3D" id="3.40.190.10">
    <property type="entry name" value="Periplasmic binding protein-like II"/>
    <property type="match status" value="2"/>
</dbReference>
<organism evidence="6 7">
    <name type="scientific">Nocardioides zeae</name>
    <dbReference type="NCBI Taxonomy" id="1457234"/>
    <lineage>
        <taxon>Bacteria</taxon>
        <taxon>Bacillati</taxon>
        <taxon>Actinomycetota</taxon>
        <taxon>Actinomycetes</taxon>
        <taxon>Propionibacteriales</taxon>
        <taxon>Nocardioidaceae</taxon>
        <taxon>Nocardioides</taxon>
    </lineage>
</organism>
<comment type="similarity">
    <text evidence="2">Belongs to the bacterial solute-binding protein SsuA/TauA family.</text>
</comment>
<evidence type="ECO:0000313" key="7">
    <source>
        <dbReference type="Proteomes" id="UP000468687"/>
    </source>
</evidence>
<feature type="signal peptide" evidence="4">
    <location>
        <begin position="1"/>
        <end position="19"/>
    </location>
</feature>
<dbReference type="Proteomes" id="UP000468687">
    <property type="component" value="Unassembled WGS sequence"/>
</dbReference>
<keyword evidence="7" id="KW-1185">Reference proteome</keyword>
<proteinExistence type="inferred from homology"/>
<comment type="subcellular location">
    <subcellularLocation>
        <location evidence="1">Periplasm</location>
    </subcellularLocation>
</comment>
<name>A0A6P0HKA3_9ACTN</name>
<dbReference type="SUPFAM" id="SSF53850">
    <property type="entry name" value="Periplasmic binding protein-like II"/>
    <property type="match status" value="1"/>
</dbReference>
<dbReference type="GO" id="GO:0042597">
    <property type="term" value="C:periplasmic space"/>
    <property type="evidence" value="ECO:0007669"/>
    <property type="project" value="UniProtKB-SubCell"/>
</dbReference>
<dbReference type="Pfam" id="PF09084">
    <property type="entry name" value="NMT1"/>
    <property type="match status" value="1"/>
</dbReference>
<evidence type="ECO:0000313" key="6">
    <source>
        <dbReference type="EMBL" id="NEN78664.1"/>
    </source>
</evidence>